<feature type="compositionally biased region" description="Low complexity" evidence="16">
    <location>
        <begin position="39"/>
        <end position="50"/>
    </location>
</feature>
<evidence type="ECO:0000256" key="1">
    <source>
        <dbReference type="ARBA" id="ARBA00001798"/>
    </source>
</evidence>
<evidence type="ECO:0000256" key="9">
    <source>
        <dbReference type="ARBA" id="ARBA00022771"/>
    </source>
</evidence>
<keyword evidence="21" id="KW-1185">Reference proteome</keyword>
<evidence type="ECO:0000256" key="3">
    <source>
        <dbReference type="ARBA" id="ARBA00004906"/>
    </source>
</evidence>
<evidence type="ECO:0000256" key="4">
    <source>
        <dbReference type="ARBA" id="ARBA00012251"/>
    </source>
</evidence>
<evidence type="ECO:0000256" key="11">
    <source>
        <dbReference type="ARBA" id="ARBA00022833"/>
    </source>
</evidence>
<dbReference type="InterPro" id="IPR031127">
    <property type="entry name" value="E3_UB_ligase_RBR"/>
</dbReference>
<evidence type="ECO:0000313" key="20">
    <source>
        <dbReference type="EMBL" id="KAK2183652.1"/>
    </source>
</evidence>
<dbReference type="Pfam" id="PF01485">
    <property type="entry name" value="IBR"/>
    <property type="match status" value="2"/>
</dbReference>
<dbReference type="Gene3D" id="1.20.120.1750">
    <property type="match status" value="1"/>
</dbReference>
<dbReference type="SUPFAM" id="SSF57850">
    <property type="entry name" value="RING/U-box"/>
    <property type="match status" value="3"/>
</dbReference>
<feature type="compositionally biased region" description="Low complexity" evidence="16">
    <location>
        <begin position="641"/>
        <end position="654"/>
    </location>
</feature>
<feature type="transmembrane region" description="Helical" evidence="17">
    <location>
        <begin position="403"/>
        <end position="436"/>
    </location>
</feature>
<dbReference type="GO" id="GO:0016020">
    <property type="term" value="C:membrane"/>
    <property type="evidence" value="ECO:0007669"/>
    <property type="project" value="UniProtKB-SubCell"/>
</dbReference>
<comment type="caution">
    <text evidence="20">The sequence shown here is derived from an EMBL/GenBank/DDBJ whole genome shotgun (WGS) entry which is preliminary data.</text>
</comment>
<feature type="domain" description="RING-type" evidence="18">
    <location>
        <begin position="128"/>
        <end position="175"/>
    </location>
</feature>
<evidence type="ECO:0000256" key="2">
    <source>
        <dbReference type="ARBA" id="ARBA00004141"/>
    </source>
</evidence>
<dbReference type="PROSITE" id="PS50089">
    <property type="entry name" value="ZF_RING_2"/>
    <property type="match status" value="1"/>
</dbReference>
<accession>A0AAD9NUT8</accession>
<evidence type="ECO:0000256" key="17">
    <source>
        <dbReference type="SAM" id="Phobius"/>
    </source>
</evidence>
<dbReference type="InterPro" id="IPR044066">
    <property type="entry name" value="TRIAD_supradom"/>
</dbReference>
<keyword evidence="6 17" id="KW-0812">Transmembrane</keyword>
<evidence type="ECO:0000256" key="5">
    <source>
        <dbReference type="ARBA" id="ARBA00022679"/>
    </source>
</evidence>
<dbReference type="GO" id="GO:0008270">
    <property type="term" value="F:zinc ion binding"/>
    <property type="evidence" value="ECO:0007669"/>
    <property type="project" value="UniProtKB-KW"/>
</dbReference>
<keyword evidence="8" id="KW-0677">Repeat</keyword>
<evidence type="ECO:0000256" key="8">
    <source>
        <dbReference type="ARBA" id="ARBA00022737"/>
    </source>
</evidence>
<evidence type="ECO:0000256" key="13">
    <source>
        <dbReference type="ARBA" id="ARBA00023136"/>
    </source>
</evidence>
<feature type="compositionally biased region" description="Polar residues" evidence="16">
    <location>
        <begin position="655"/>
        <end position="665"/>
    </location>
</feature>
<dbReference type="Proteomes" id="UP001209878">
    <property type="component" value="Unassembled WGS sequence"/>
</dbReference>
<keyword evidence="12 17" id="KW-1133">Transmembrane helix</keyword>
<dbReference type="FunFam" id="1.20.120.1750:FF:000001">
    <property type="entry name" value="RBR-type E3 ubiquitin transferase"/>
    <property type="match status" value="1"/>
</dbReference>
<gene>
    <name evidence="20" type="ORF">NP493_301g02063</name>
</gene>
<comment type="pathway">
    <text evidence="3">Protein modification; protein ubiquitination.</text>
</comment>
<dbReference type="FunFam" id="3.30.40.10:FF:000052">
    <property type="entry name" value="RBR-type E3 ubiquitin transferase"/>
    <property type="match status" value="1"/>
</dbReference>
<feature type="region of interest" description="Disordered" evidence="16">
    <location>
        <begin position="762"/>
        <end position="781"/>
    </location>
</feature>
<dbReference type="Gene3D" id="3.30.40.10">
    <property type="entry name" value="Zinc/RING finger domain, C3HC4 (zinc finger)"/>
    <property type="match status" value="1"/>
</dbReference>
<feature type="domain" description="RING-type" evidence="19">
    <location>
        <begin position="124"/>
        <end position="342"/>
    </location>
</feature>
<evidence type="ECO:0000256" key="12">
    <source>
        <dbReference type="ARBA" id="ARBA00022989"/>
    </source>
</evidence>
<dbReference type="PROSITE" id="PS51873">
    <property type="entry name" value="TRIAD"/>
    <property type="match status" value="1"/>
</dbReference>
<evidence type="ECO:0000256" key="7">
    <source>
        <dbReference type="ARBA" id="ARBA00022723"/>
    </source>
</evidence>
<dbReference type="AlphaFoldDB" id="A0AAD9NUT8"/>
<keyword evidence="10" id="KW-0833">Ubl conjugation pathway</keyword>
<dbReference type="GO" id="GO:0061630">
    <property type="term" value="F:ubiquitin protein ligase activity"/>
    <property type="evidence" value="ECO:0007669"/>
    <property type="project" value="UniProtKB-EC"/>
</dbReference>
<dbReference type="InterPro" id="IPR001841">
    <property type="entry name" value="Znf_RING"/>
</dbReference>
<dbReference type="InterPro" id="IPR013083">
    <property type="entry name" value="Znf_RING/FYVE/PHD"/>
</dbReference>
<dbReference type="EC" id="2.3.2.31" evidence="4"/>
<comment type="similarity">
    <text evidence="14">Belongs to the RBR family. RNF19 subfamily.</text>
</comment>
<dbReference type="Gene3D" id="2.20.25.20">
    <property type="match status" value="1"/>
</dbReference>
<evidence type="ECO:0000256" key="16">
    <source>
        <dbReference type="SAM" id="MobiDB-lite"/>
    </source>
</evidence>
<evidence type="ECO:0000256" key="14">
    <source>
        <dbReference type="ARBA" id="ARBA00061087"/>
    </source>
</evidence>
<organism evidence="20 21">
    <name type="scientific">Ridgeia piscesae</name>
    <name type="common">Tubeworm</name>
    <dbReference type="NCBI Taxonomy" id="27915"/>
    <lineage>
        <taxon>Eukaryota</taxon>
        <taxon>Metazoa</taxon>
        <taxon>Spiralia</taxon>
        <taxon>Lophotrochozoa</taxon>
        <taxon>Annelida</taxon>
        <taxon>Polychaeta</taxon>
        <taxon>Sedentaria</taxon>
        <taxon>Canalipalpata</taxon>
        <taxon>Sabellida</taxon>
        <taxon>Siboglinidae</taxon>
        <taxon>Ridgeia</taxon>
    </lineage>
</organism>
<dbReference type="SMART" id="SM00647">
    <property type="entry name" value="IBR"/>
    <property type="match status" value="2"/>
</dbReference>
<dbReference type="PANTHER" id="PTHR11685">
    <property type="entry name" value="RBR FAMILY RING FINGER AND IBR DOMAIN-CONTAINING"/>
    <property type="match status" value="1"/>
</dbReference>
<evidence type="ECO:0000256" key="15">
    <source>
        <dbReference type="PROSITE-ProRule" id="PRU00175"/>
    </source>
</evidence>
<keyword evidence="7" id="KW-0479">Metal-binding</keyword>
<dbReference type="CDD" id="cd16775">
    <property type="entry name" value="RING-HC_RBR_RNF19A"/>
    <property type="match status" value="1"/>
</dbReference>
<dbReference type="InterPro" id="IPR002867">
    <property type="entry name" value="IBR_dom"/>
</dbReference>
<evidence type="ECO:0000313" key="21">
    <source>
        <dbReference type="Proteomes" id="UP001209878"/>
    </source>
</evidence>
<evidence type="ECO:0000259" key="19">
    <source>
        <dbReference type="PROSITE" id="PS51873"/>
    </source>
</evidence>
<evidence type="ECO:0000256" key="6">
    <source>
        <dbReference type="ARBA" id="ARBA00022692"/>
    </source>
</evidence>
<sequence>MKKKESDAHSSGSAVSCASVDRGRNNKPPRFSLRRLFCRRPSAPSRLSSRPLPPPPIETTDNTAPVTHNSLSSVHVVTFSGANAVPLSAAGDGAGSGAVSGKPGNNNSNQVGVALPGGGGTGSAVMECPLCLMQQSIENFPGVMTCHHRSCRDCLRQYLRIEITESRVNIACPQCAERYHPNDIRAILDDDALMEKYEEFMLRRVLVADPDSRWCPAPDCGFAVIASGCAGCPKLECERPGCDTFFCYHCKQQWHPNQTCDAARAQRWANMRLPSDNYIHSHESVQTEIKPCPRCGAFIMKMDDGSCNHMTCAVCGVEFCWLCMKEISDLHYLSPSGCTFWGKKPWSRKKKILWQLGTLVGAPVGIALVAGITVPAMIIGIPVWVGRKLHAKYQHAGRHKRNLIITGGVTASILVAPILAGIAVGVGVPILLGYIYGVVPISLCRSSGCGVTTSDNGGVHFEIEEGTNPSGTSGPYPGGDAHSVEAGGINVNNPSIGPSIGEMSVAMTNSLSASGSHIDRIGVIRDESDRESASHRAIAGASLSGSLCGSTVAGPSGFQNKLEVHADVAASARLQKCASLSSDSANLSIDTKSATVSFCDDASTRALTGSLCTRDRDNISAIVAPLDVNVEAPPSRHRHNSVVSSSGAETTTTTLKGSPTSTRSVNFLPGDEVIGRSKRYKRQSVSVGDSIHEHAVRTLERASVTSFAGDDVVSVGGSTRRGYGRRKTSPLRVNETSPVTRRCSSVSVECVTNSTPNYATDGLTEVENDHPKPAAPPCSKKDKRIAAVSPGHGAGMSGDAGCTDSRNVQFPLRRRSCEIAMQDGRVSSTTNLKIV</sequence>
<dbReference type="FunFam" id="2.20.25.20:FF:000004">
    <property type="entry name" value="RBR-type E3 ubiquitin transferase"/>
    <property type="match status" value="1"/>
</dbReference>
<dbReference type="CDD" id="cd20338">
    <property type="entry name" value="BRcat_RBR_RNF19"/>
    <property type="match status" value="1"/>
</dbReference>
<proteinExistence type="inferred from homology"/>
<name>A0AAD9NUT8_RIDPI</name>
<feature type="region of interest" description="Disordered" evidence="16">
    <location>
        <begin position="632"/>
        <end position="668"/>
    </location>
</feature>
<keyword evidence="13 17" id="KW-0472">Membrane</keyword>
<dbReference type="GO" id="GO:0016567">
    <property type="term" value="P:protein ubiquitination"/>
    <property type="evidence" value="ECO:0007669"/>
    <property type="project" value="InterPro"/>
</dbReference>
<keyword evidence="11" id="KW-0862">Zinc</keyword>
<dbReference type="SMART" id="SM00184">
    <property type="entry name" value="RING"/>
    <property type="match status" value="1"/>
</dbReference>
<reference evidence="20" key="1">
    <citation type="journal article" date="2023" name="Mol. Biol. Evol.">
        <title>Third-Generation Sequencing Reveals the Adaptive Role of the Epigenome in Three Deep-Sea Polychaetes.</title>
        <authorList>
            <person name="Perez M."/>
            <person name="Aroh O."/>
            <person name="Sun Y."/>
            <person name="Lan Y."/>
            <person name="Juniper S.K."/>
            <person name="Young C.R."/>
            <person name="Angers B."/>
            <person name="Qian P.Y."/>
        </authorList>
    </citation>
    <scope>NUCLEOTIDE SEQUENCE</scope>
    <source>
        <strain evidence="20">R07B-5</strain>
    </source>
</reference>
<comment type="subcellular location">
    <subcellularLocation>
        <location evidence="2">Membrane</location>
        <topology evidence="2">Multi-pass membrane protein</topology>
    </subcellularLocation>
</comment>
<dbReference type="CDD" id="cd20355">
    <property type="entry name" value="Rcat_RBR_RNF19"/>
    <property type="match status" value="1"/>
</dbReference>
<feature type="region of interest" description="Disordered" evidence="16">
    <location>
        <begin position="1"/>
        <end position="66"/>
    </location>
</feature>
<protein>
    <recommendedName>
        <fullName evidence="4">RBR-type E3 ubiquitin transferase</fullName>
        <ecNumber evidence="4">2.3.2.31</ecNumber>
    </recommendedName>
</protein>
<keyword evidence="9 15" id="KW-0863">Zinc-finger</keyword>
<evidence type="ECO:0000259" key="18">
    <source>
        <dbReference type="PROSITE" id="PS50089"/>
    </source>
</evidence>
<feature type="transmembrane region" description="Helical" evidence="17">
    <location>
        <begin position="352"/>
        <end position="383"/>
    </location>
</feature>
<evidence type="ECO:0000256" key="10">
    <source>
        <dbReference type="ARBA" id="ARBA00022786"/>
    </source>
</evidence>
<comment type="catalytic activity">
    <reaction evidence="1">
        <text>[E2 ubiquitin-conjugating enzyme]-S-ubiquitinyl-L-cysteine + [acceptor protein]-L-lysine = [E2 ubiquitin-conjugating enzyme]-L-cysteine + [acceptor protein]-N(6)-ubiquitinyl-L-lysine.</text>
        <dbReference type="EC" id="2.3.2.31"/>
    </reaction>
</comment>
<keyword evidence="5" id="KW-0808">Transferase</keyword>
<dbReference type="EMBL" id="JAODUO010000301">
    <property type="protein sequence ID" value="KAK2183652.1"/>
    <property type="molecule type" value="Genomic_DNA"/>
</dbReference>
<feature type="region of interest" description="Disordered" evidence="16">
    <location>
        <begin position="92"/>
        <end position="111"/>
    </location>
</feature>